<dbReference type="Proteomes" id="UP001500889">
    <property type="component" value="Chromosome J"/>
</dbReference>
<dbReference type="AlphaFoldDB" id="A0AAU9FSM5"/>
<reference evidence="2 3" key="1">
    <citation type="submission" date="2024-02" db="EMBL/GenBank/DDBJ databases">
        <title>A chromosome-level genome assembly of Drosophila madeirensis, a fruit fly species endemic to Madeira island.</title>
        <authorList>
            <person name="Tomihara K."/>
            <person name="Llopart A."/>
            <person name="Yamamoto D."/>
        </authorList>
    </citation>
    <scope>NUCLEOTIDE SEQUENCE [LARGE SCALE GENOMIC DNA]</scope>
    <source>
        <strain evidence="2 3">RF1</strain>
    </source>
</reference>
<evidence type="ECO:0000256" key="1">
    <source>
        <dbReference type="SAM" id="MobiDB-lite"/>
    </source>
</evidence>
<dbReference type="EMBL" id="AP029265">
    <property type="protein sequence ID" value="BFF98773.1"/>
    <property type="molecule type" value="Genomic_DNA"/>
</dbReference>
<gene>
    <name evidence="2" type="ORF">DMAD_06839</name>
</gene>
<name>A0AAU9FSM5_DROMD</name>
<feature type="compositionally biased region" description="Low complexity" evidence="1">
    <location>
        <begin position="1"/>
        <end position="18"/>
    </location>
</feature>
<organism evidence="2 3">
    <name type="scientific">Drosophila madeirensis</name>
    <name type="common">Fruit fly</name>
    <dbReference type="NCBI Taxonomy" id="30013"/>
    <lineage>
        <taxon>Eukaryota</taxon>
        <taxon>Metazoa</taxon>
        <taxon>Ecdysozoa</taxon>
        <taxon>Arthropoda</taxon>
        <taxon>Hexapoda</taxon>
        <taxon>Insecta</taxon>
        <taxon>Pterygota</taxon>
        <taxon>Neoptera</taxon>
        <taxon>Endopterygota</taxon>
        <taxon>Diptera</taxon>
        <taxon>Brachycera</taxon>
        <taxon>Muscomorpha</taxon>
        <taxon>Ephydroidea</taxon>
        <taxon>Drosophilidae</taxon>
        <taxon>Drosophila</taxon>
        <taxon>Sophophora</taxon>
    </lineage>
</organism>
<proteinExistence type="predicted"/>
<feature type="region of interest" description="Disordered" evidence="1">
    <location>
        <begin position="1"/>
        <end position="21"/>
    </location>
</feature>
<sequence>MHPVRQNSNISQLQSQSIVPDAAQPALTIESTTEKLQKVRRRLNGLSERSLALDLSVESLRRQLTAQAHRDGKYALEQLEKLRKLRDAVAYVKDEQALGGGTSGSI</sequence>
<evidence type="ECO:0000313" key="3">
    <source>
        <dbReference type="Proteomes" id="UP001500889"/>
    </source>
</evidence>
<protein>
    <submittedName>
        <fullName evidence="2">Uncharacterized protein</fullName>
    </submittedName>
</protein>
<accession>A0AAU9FSM5</accession>
<keyword evidence="3" id="KW-1185">Reference proteome</keyword>
<evidence type="ECO:0000313" key="2">
    <source>
        <dbReference type="EMBL" id="BFF98773.1"/>
    </source>
</evidence>